<dbReference type="InterPro" id="IPR050712">
    <property type="entry name" value="NAD(P)H-dep_reductase"/>
</dbReference>
<dbReference type="EMBL" id="JYGE01000003">
    <property type="protein sequence ID" value="PSJ31964.1"/>
    <property type="molecule type" value="Genomic_DNA"/>
</dbReference>
<sequence>MEEIIMKILAIVGSLRKGSYNRQLALYAQSILKDKVDFEILDYHDVPLFNQDYEFPAPESIKRVREKVREADGLWFFTPEYNHFFSGVLKNLLDWLSRVEEGQEQSILWDKPAAISGITEGMSGTGLSQDNLVTLLSCLNLKIMNVPRLTIANAGSQMDEKGNIKLDSSYKYLEDQCKYFIDFISNID</sequence>
<dbReference type="GO" id="GO:0010181">
    <property type="term" value="F:FMN binding"/>
    <property type="evidence" value="ECO:0007669"/>
    <property type="project" value="TreeGrafter"/>
</dbReference>
<dbReference type="InterPro" id="IPR005025">
    <property type="entry name" value="FMN_Rdtase-like_dom"/>
</dbReference>
<proteinExistence type="predicted"/>
<evidence type="ECO:0000313" key="3">
    <source>
        <dbReference type="Proteomes" id="UP000241434"/>
    </source>
</evidence>
<feature type="domain" description="NADPH-dependent FMN reductase-like" evidence="1">
    <location>
        <begin position="6"/>
        <end position="153"/>
    </location>
</feature>
<reference evidence="2" key="1">
    <citation type="thesis" date="2015" institute="Rutgers" country="The State University of New Jersey, 14 College Farm Rd., New Brunswick, NJ, USA">
        <title>Ammonia toxicity in bacteria and its implications for treatment of and resource recovery from highly nitrogenous organic wastes.</title>
        <authorList>
            <person name="Luther A.K."/>
        </authorList>
    </citation>
    <scope>NUCLEOTIDE SEQUENCE</scope>
    <source>
        <strain evidence="2">RT-10B</strain>
    </source>
</reference>
<dbReference type="InterPro" id="IPR029039">
    <property type="entry name" value="Flavoprotein-like_sf"/>
</dbReference>
<dbReference type="PANTHER" id="PTHR30543:SF21">
    <property type="entry name" value="NAD(P)H-DEPENDENT FMN REDUCTASE LOT6"/>
    <property type="match status" value="1"/>
</dbReference>
<evidence type="ECO:0000313" key="2">
    <source>
        <dbReference type="EMBL" id="PSJ31964.1"/>
    </source>
</evidence>
<protein>
    <submittedName>
        <fullName evidence="2">NADPH-dependent FMN reductase</fullName>
    </submittedName>
</protein>
<dbReference type="Gene3D" id="3.40.50.360">
    <property type="match status" value="1"/>
</dbReference>
<dbReference type="OrthoDB" id="9806724at2"/>
<dbReference type="Pfam" id="PF03358">
    <property type="entry name" value="FMN_red"/>
    <property type="match status" value="1"/>
</dbReference>
<dbReference type="SUPFAM" id="SSF52218">
    <property type="entry name" value="Flavoproteins"/>
    <property type="match status" value="1"/>
</dbReference>
<dbReference type="GO" id="GO:0016491">
    <property type="term" value="F:oxidoreductase activity"/>
    <property type="evidence" value="ECO:0007669"/>
    <property type="project" value="InterPro"/>
</dbReference>
<comment type="caution">
    <text evidence="2">The sequence shown here is derived from an EMBL/GenBank/DDBJ whole genome shotgun (WGS) entry which is preliminary data.</text>
</comment>
<dbReference type="Proteomes" id="UP000241434">
    <property type="component" value="Unassembled WGS sequence"/>
</dbReference>
<accession>A0A2P7Q1X2</accession>
<keyword evidence="3" id="KW-1185">Reference proteome</keyword>
<evidence type="ECO:0000259" key="1">
    <source>
        <dbReference type="Pfam" id="PF03358"/>
    </source>
</evidence>
<dbReference type="PANTHER" id="PTHR30543">
    <property type="entry name" value="CHROMATE REDUCTASE"/>
    <property type="match status" value="1"/>
</dbReference>
<dbReference type="AlphaFoldDB" id="A0A2P7Q1X2"/>
<gene>
    <name evidence="2" type="ORF">UF10_05025</name>
</gene>
<name>A0A2P7Q1X2_9FIRM</name>
<dbReference type="GO" id="GO:0005829">
    <property type="term" value="C:cytosol"/>
    <property type="evidence" value="ECO:0007669"/>
    <property type="project" value="TreeGrafter"/>
</dbReference>
<organism evidence="2 3">
    <name type="scientific">Peptostreptococcus russellii</name>
    <dbReference type="NCBI Taxonomy" id="215200"/>
    <lineage>
        <taxon>Bacteria</taxon>
        <taxon>Bacillati</taxon>
        <taxon>Bacillota</taxon>
        <taxon>Clostridia</taxon>
        <taxon>Peptostreptococcales</taxon>
        <taxon>Peptostreptococcaceae</taxon>
        <taxon>Peptostreptococcus</taxon>
    </lineage>
</organism>